<evidence type="ECO:0000256" key="1">
    <source>
        <dbReference type="SAM" id="Phobius"/>
    </source>
</evidence>
<dbReference type="Proteomes" id="UP000541444">
    <property type="component" value="Unassembled WGS sequence"/>
</dbReference>
<dbReference type="AlphaFoldDB" id="A0A7J7M601"/>
<dbReference type="OrthoDB" id="9985979at2759"/>
<comment type="caution">
    <text evidence="2">The sequence shown here is derived from an EMBL/GenBank/DDBJ whole genome shotgun (WGS) entry which is preliminary data.</text>
</comment>
<dbReference type="EMBL" id="JACGCM010001747">
    <property type="protein sequence ID" value="KAF6150293.1"/>
    <property type="molecule type" value="Genomic_DNA"/>
</dbReference>
<sequence>MPAVVSFCKVYLFADPKSRRSCLFNLLPTFSLLCLVFFIGSTFVVTDYKEKLTKLGVTETMQNTQVDTCKDQCRPNGSEALPKGIVSKTSNLEMRPLWGSSKMNTNSLSLLAIAVGIKQKKNVDQIVQKFLSSEFVIMLFHYDGVVDAWRDLEWSDRIIHVSAVNQTKWWFAKRFLHPDIVAEYDYIFLWDEDLGVENFDPGRYISVIKEEGLHISQPALDPAKSEVHHQITARGRRSKVHRRTYKLTGGRTCDSNSTGPPCTGWVEMMAPVFSSEAWRCTWYMIQLEVHFWSAFALTGHIFFSQNDLIHAWGVDMQLGYCAQGERTQNVGVVDSEYIVHQGLPTLGAVDEKMADATKNSSGTGTLPPSVSYQLNDRYSVRKQSYIELEIFKNRWKKAVREDQCWNDPFQQRSDQSIR</sequence>
<evidence type="ECO:0000313" key="2">
    <source>
        <dbReference type="EMBL" id="KAF6150293.1"/>
    </source>
</evidence>
<dbReference type="Pfam" id="PF05212">
    <property type="entry name" value="DUF707"/>
    <property type="match status" value="2"/>
</dbReference>
<gene>
    <name evidence="2" type="ORF">GIB67_033992</name>
</gene>
<keyword evidence="1" id="KW-1133">Transmembrane helix</keyword>
<keyword evidence="1" id="KW-0812">Transmembrane</keyword>
<organism evidence="2 3">
    <name type="scientific">Kingdonia uniflora</name>
    <dbReference type="NCBI Taxonomy" id="39325"/>
    <lineage>
        <taxon>Eukaryota</taxon>
        <taxon>Viridiplantae</taxon>
        <taxon>Streptophyta</taxon>
        <taxon>Embryophyta</taxon>
        <taxon>Tracheophyta</taxon>
        <taxon>Spermatophyta</taxon>
        <taxon>Magnoliopsida</taxon>
        <taxon>Ranunculales</taxon>
        <taxon>Circaeasteraceae</taxon>
        <taxon>Kingdonia</taxon>
    </lineage>
</organism>
<proteinExistence type="predicted"/>
<dbReference type="PANTHER" id="PTHR31210">
    <property type="entry name" value="OS06G0731900 PROTEIN"/>
    <property type="match status" value="1"/>
</dbReference>
<dbReference type="InterPro" id="IPR007877">
    <property type="entry name" value="DUF707"/>
</dbReference>
<name>A0A7J7M601_9MAGN</name>
<evidence type="ECO:0000313" key="3">
    <source>
        <dbReference type="Proteomes" id="UP000541444"/>
    </source>
</evidence>
<dbReference type="PANTHER" id="PTHR31210:SF11">
    <property type="entry name" value="KETOGLUTARATE REDUCTASE TRANS-SPLICING-LIKE PROTEIN, PUTATIVE (DUF707)-RELATED"/>
    <property type="match status" value="1"/>
</dbReference>
<keyword evidence="3" id="KW-1185">Reference proteome</keyword>
<reference evidence="2 3" key="1">
    <citation type="journal article" date="2020" name="IScience">
        <title>Genome Sequencing of the Endangered Kingdonia uniflora (Circaeasteraceae, Ranunculales) Reveals Potential Mechanisms of Evolutionary Specialization.</title>
        <authorList>
            <person name="Sun Y."/>
            <person name="Deng T."/>
            <person name="Zhang A."/>
            <person name="Moore M.J."/>
            <person name="Landis J.B."/>
            <person name="Lin N."/>
            <person name="Zhang H."/>
            <person name="Zhang X."/>
            <person name="Huang J."/>
            <person name="Zhang X."/>
            <person name="Sun H."/>
            <person name="Wang H."/>
        </authorList>
    </citation>
    <scope>NUCLEOTIDE SEQUENCE [LARGE SCALE GENOMIC DNA]</scope>
    <source>
        <strain evidence="2">TB1705</strain>
        <tissue evidence="2">Leaf</tissue>
    </source>
</reference>
<keyword evidence="1" id="KW-0472">Membrane</keyword>
<accession>A0A7J7M601</accession>
<protein>
    <submittedName>
        <fullName evidence="2">Uncharacterized protein</fullName>
    </submittedName>
</protein>
<feature type="transmembrane region" description="Helical" evidence="1">
    <location>
        <begin position="22"/>
        <end position="45"/>
    </location>
</feature>